<proteinExistence type="predicted"/>
<dbReference type="EMBL" id="CAJMWT010006156">
    <property type="protein sequence ID" value="CAE6513366.1"/>
    <property type="molecule type" value="Genomic_DNA"/>
</dbReference>
<name>A0A8H3D977_9AGAM</name>
<sequence>MVKYYGRVLTAMSQDTCLSNRRFIVKAVTRTEACWGVRDNLAPVFCANRRISLVSFGSSLASMMCIVIPPRTCDSGGGVGHGDVEGDGLRALGITGQKLLFGYRCHKVNAYWLSKWNT</sequence>
<organism evidence="1 2">
    <name type="scientific">Rhizoctonia solani</name>
    <dbReference type="NCBI Taxonomy" id="456999"/>
    <lineage>
        <taxon>Eukaryota</taxon>
        <taxon>Fungi</taxon>
        <taxon>Dikarya</taxon>
        <taxon>Basidiomycota</taxon>
        <taxon>Agaricomycotina</taxon>
        <taxon>Agaricomycetes</taxon>
        <taxon>Cantharellales</taxon>
        <taxon>Ceratobasidiaceae</taxon>
        <taxon>Rhizoctonia</taxon>
    </lineage>
</organism>
<dbReference type="AlphaFoldDB" id="A0A8H3D977"/>
<reference evidence="1" key="1">
    <citation type="submission" date="2021-01" db="EMBL/GenBank/DDBJ databases">
        <authorList>
            <person name="Kaushik A."/>
        </authorList>
    </citation>
    <scope>NUCLEOTIDE SEQUENCE</scope>
    <source>
        <strain evidence="1">AG2-2IIIB</strain>
    </source>
</reference>
<protein>
    <submittedName>
        <fullName evidence="1">Uncharacterized protein</fullName>
    </submittedName>
</protein>
<accession>A0A8H3D977</accession>
<evidence type="ECO:0000313" key="1">
    <source>
        <dbReference type="EMBL" id="CAE6513366.1"/>
    </source>
</evidence>
<gene>
    <name evidence="1" type="ORF">RDB_LOCUS155938</name>
</gene>
<dbReference type="Proteomes" id="UP000663843">
    <property type="component" value="Unassembled WGS sequence"/>
</dbReference>
<evidence type="ECO:0000313" key="2">
    <source>
        <dbReference type="Proteomes" id="UP000663843"/>
    </source>
</evidence>
<comment type="caution">
    <text evidence="1">The sequence shown here is derived from an EMBL/GenBank/DDBJ whole genome shotgun (WGS) entry which is preliminary data.</text>
</comment>